<reference evidence="2 3" key="1">
    <citation type="submission" date="2021-05" db="EMBL/GenBank/DDBJ databases">
        <title>Genome Assembly of Synthetic Allotetraploid Brassica napus Reveals Homoeologous Exchanges between Subgenomes.</title>
        <authorList>
            <person name="Davis J.T."/>
        </authorList>
    </citation>
    <scope>NUCLEOTIDE SEQUENCE [LARGE SCALE GENOMIC DNA]</scope>
    <source>
        <strain evidence="3">cv. Da-Ae</strain>
        <tissue evidence="2">Seedling</tissue>
    </source>
</reference>
<name>A0ABQ7YIE0_BRANA</name>
<dbReference type="InterPro" id="IPR039624">
    <property type="entry name" value="LEA1/2/D7/KIN2"/>
</dbReference>
<comment type="caution">
    <text evidence="2">The sequence shown here is derived from an EMBL/GenBank/DDBJ whole genome shotgun (WGS) entry which is preliminary data.</text>
</comment>
<gene>
    <name evidence="2" type="ORF">HID58_074938</name>
</gene>
<sequence>MSNLQQSYNAGQTRGQANVSLIPFLEKAEQWTESAKETAHNACDKTANAAQSTKESAQHGQQQASGFIQQTGESVKNMAQGAVDGVKNTLGMNEKKK</sequence>
<dbReference type="PANTHER" id="PTHR34191:SF26">
    <property type="entry name" value="GENOME ASSEMBLY, CHROMOSOME: A07"/>
    <property type="match status" value="1"/>
</dbReference>
<evidence type="ECO:0000313" key="2">
    <source>
        <dbReference type="EMBL" id="KAH0867916.1"/>
    </source>
</evidence>
<proteinExistence type="predicted"/>
<keyword evidence="3" id="KW-1185">Reference proteome</keyword>
<organism evidence="2 3">
    <name type="scientific">Brassica napus</name>
    <name type="common">Rape</name>
    <dbReference type="NCBI Taxonomy" id="3708"/>
    <lineage>
        <taxon>Eukaryota</taxon>
        <taxon>Viridiplantae</taxon>
        <taxon>Streptophyta</taxon>
        <taxon>Embryophyta</taxon>
        <taxon>Tracheophyta</taxon>
        <taxon>Spermatophyta</taxon>
        <taxon>Magnoliopsida</taxon>
        <taxon>eudicotyledons</taxon>
        <taxon>Gunneridae</taxon>
        <taxon>Pentapetalae</taxon>
        <taxon>rosids</taxon>
        <taxon>malvids</taxon>
        <taxon>Brassicales</taxon>
        <taxon>Brassicaceae</taxon>
        <taxon>Brassiceae</taxon>
        <taxon>Brassica</taxon>
    </lineage>
</organism>
<dbReference type="Proteomes" id="UP000824890">
    <property type="component" value="Unassembled WGS sequence"/>
</dbReference>
<dbReference type="EMBL" id="JAGKQM010000017">
    <property type="protein sequence ID" value="KAH0867916.1"/>
    <property type="molecule type" value="Genomic_DNA"/>
</dbReference>
<feature type="compositionally biased region" description="Polar residues" evidence="1">
    <location>
        <begin position="48"/>
        <end position="68"/>
    </location>
</feature>
<evidence type="ECO:0000256" key="1">
    <source>
        <dbReference type="SAM" id="MobiDB-lite"/>
    </source>
</evidence>
<accession>A0ABQ7YIE0</accession>
<evidence type="ECO:0000313" key="3">
    <source>
        <dbReference type="Proteomes" id="UP000824890"/>
    </source>
</evidence>
<dbReference type="Gene3D" id="6.10.280.100">
    <property type="match status" value="1"/>
</dbReference>
<dbReference type="PANTHER" id="PTHR34191">
    <property type="entry name" value="LATE EMBRYOGENESIS ABUNDANT PROTEIN (LEA) FAMILY PROTEIN"/>
    <property type="match status" value="1"/>
</dbReference>
<feature type="region of interest" description="Disordered" evidence="1">
    <location>
        <begin position="35"/>
        <end position="68"/>
    </location>
</feature>
<protein>
    <submittedName>
        <fullName evidence="2">Uncharacterized protein</fullName>
    </submittedName>
</protein>